<comment type="caution">
    <text evidence="1">The sequence shown here is derived from an EMBL/GenBank/DDBJ whole genome shotgun (WGS) entry which is preliminary data.</text>
</comment>
<dbReference type="AlphaFoldDB" id="A0A4Q6XGC9"/>
<gene>
    <name evidence="1" type="ORF">EWE74_16510</name>
</gene>
<dbReference type="OrthoDB" id="711207at2"/>
<accession>A0A4Q6XGC9</accession>
<proteinExistence type="predicted"/>
<evidence type="ECO:0000313" key="2">
    <source>
        <dbReference type="Proteomes" id="UP000292855"/>
    </source>
</evidence>
<name>A0A4Q6XGC9_9SPHI</name>
<sequence>MLIQLLQEIATTLNRIEMHLRSSDPKTEETPVTPPTVEMPEHVSIAWIIKYLDVARSTFYRNIKDQLLFHVRKIGNRPFYLKADVKALMVKHEKSAWTFSKLAKEAKKTPLDGNGS</sequence>
<protein>
    <recommendedName>
        <fullName evidence="3">Helix-turn-helix domain-containing protein</fullName>
    </recommendedName>
</protein>
<evidence type="ECO:0008006" key="3">
    <source>
        <dbReference type="Google" id="ProtNLM"/>
    </source>
</evidence>
<dbReference type="RefSeq" id="WP_130142757.1">
    <property type="nucleotide sequence ID" value="NZ_SGIT01000003.1"/>
</dbReference>
<keyword evidence="2" id="KW-1185">Reference proteome</keyword>
<dbReference type="Proteomes" id="UP000292855">
    <property type="component" value="Unassembled WGS sequence"/>
</dbReference>
<dbReference type="EMBL" id="SGIT01000003">
    <property type="protein sequence ID" value="RZF58921.1"/>
    <property type="molecule type" value="Genomic_DNA"/>
</dbReference>
<organism evidence="1 2">
    <name type="scientific">Sphingobacterium corticibacterium</name>
    <dbReference type="NCBI Taxonomy" id="2484746"/>
    <lineage>
        <taxon>Bacteria</taxon>
        <taxon>Pseudomonadati</taxon>
        <taxon>Bacteroidota</taxon>
        <taxon>Sphingobacteriia</taxon>
        <taxon>Sphingobacteriales</taxon>
        <taxon>Sphingobacteriaceae</taxon>
        <taxon>Sphingobacterium</taxon>
    </lineage>
</organism>
<evidence type="ECO:0000313" key="1">
    <source>
        <dbReference type="EMBL" id="RZF58921.1"/>
    </source>
</evidence>
<reference evidence="1 2" key="1">
    <citation type="submission" date="2019-02" db="EMBL/GenBank/DDBJ databases">
        <authorList>
            <person name="Li Y."/>
        </authorList>
    </citation>
    <scope>NUCLEOTIDE SEQUENCE [LARGE SCALE GENOMIC DNA]</scope>
    <source>
        <strain evidence="1 2">30C10-4-7</strain>
    </source>
</reference>